<dbReference type="Pfam" id="PF13274">
    <property type="entry name" value="SocA_Panacea"/>
    <property type="match status" value="1"/>
</dbReference>
<feature type="domain" description="Antitoxin SocA-like Panacea" evidence="1">
    <location>
        <begin position="28"/>
        <end position="131"/>
    </location>
</feature>
<evidence type="ECO:0000259" key="1">
    <source>
        <dbReference type="Pfam" id="PF13274"/>
    </source>
</evidence>
<protein>
    <recommendedName>
        <fullName evidence="1">Antitoxin SocA-like Panacea domain-containing protein</fullName>
    </recommendedName>
</protein>
<sequence>MSNDVRAIANLVLDLADQRGRQVSNLSINKIVFFLHAFFLARFGKPLVSAKIEAWEYGPVFRELYREFKSCGDKPINARAHRINPRTGERELCEALLPEQERLFVEEVGQKFVAFSASSLVSMSHEAGGPWDQVWNHSSKANPSMQISDDLIVSWYAKAARH</sequence>
<name>A0AAE9N8D4_9BRAD</name>
<proteinExistence type="predicted"/>
<evidence type="ECO:0000313" key="3">
    <source>
        <dbReference type="Proteomes" id="UP001058872"/>
    </source>
</evidence>
<organism evidence="2 3">
    <name type="scientific">Bradyrhizobium betae</name>
    <dbReference type="NCBI Taxonomy" id="244734"/>
    <lineage>
        <taxon>Bacteria</taxon>
        <taxon>Pseudomonadati</taxon>
        <taxon>Pseudomonadota</taxon>
        <taxon>Alphaproteobacteria</taxon>
        <taxon>Hyphomicrobiales</taxon>
        <taxon>Nitrobacteraceae</taxon>
        <taxon>Bradyrhizobium</taxon>
    </lineage>
</organism>
<dbReference type="AlphaFoldDB" id="A0AAE9N8D4"/>
<dbReference type="EMBL" id="CP028989">
    <property type="protein sequence ID" value="UUO65179.1"/>
    <property type="molecule type" value="Genomic_DNA"/>
</dbReference>
<gene>
    <name evidence="2" type="ORF">DCM83_08090</name>
</gene>
<dbReference type="Proteomes" id="UP001058872">
    <property type="component" value="Chromosome"/>
</dbReference>
<dbReference type="InterPro" id="IPR025272">
    <property type="entry name" value="SocA_Panacea"/>
</dbReference>
<reference evidence="2" key="1">
    <citation type="submission" date="2018-04" db="EMBL/GenBank/DDBJ databases">
        <title>Genomes of Endosymbiotic and Endophytic Bradyrhizobium Publication status.</title>
        <authorList>
            <person name="Guha S."/>
            <person name="Jorrin B."/>
            <person name="Sarkar M."/>
            <person name="Poole P.S."/>
            <person name="DasGupta M."/>
        </authorList>
    </citation>
    <scope>NUCLEOTIDE SEQUENCE</scope>
    <source>
        <strain evidence="2">WBOS16</strain>
    </source>
</reference>
<accession>A0AAE9N8D4</accession>
<evidence type="ECO:0000313" key="2">
    <source>
        <dbReference type="EMBL" id="UUO65179.1"/>
    </source>
</evidence>